<dbReference type="PANTHER" id="PTHR23085">
    <property type="entry name" value="GH28348P"/>
    <property type="match status" value="1"/>
</dbReference>
<dbReference type="EMBL" id="CAIIXF020000003">
    <property type="protein sequence ID" value="CAH1780099.1"/>
    <property type="molecule type" value="Genomic_DNA"/>
</dbReference>
<reference evidence="13" key="1">
    <citation type="submission" date="2022-03" db="EMBL/GenBank/DDBJ databases">
        <authorList>
            <person name="Martin C."/>
        </authorList>
    </citation>
    <scope>NUCLEOTIDE SEQUENCE</scope>
</reference>
<dbReference type="GO" id="GO:0005789">
    <property type="term" value="C:endoplasmic reticulum membrane"/>
    <property type="evidence" value="ECO:0007669"/>
    <property type="project" value="UniProtKB-SubCell"/>
</dbReference>
<evidence type="ECO:0000256" key="11">
    <source>
        <dbReference type="SAM" id="MobiDB-lite"/>
    </source>
</evidence>
<keyword evidence="6 12" id="KW-0812">Transmembrane</keyword>
<feature type="region of interest" description="Disordered" evidence="11">
    <location>
        <begin position="732"/>
        <end position="794"/>
    </location>
</feature>
<evidence type="ECO:0000256" key="3">
    <source>
        <dbReference type="ARBA" id="ARBA00004236"/>
    </source>
</evidence>
<feature type="region of interest" description="Disordered" evidence="11">
    <location>
        <begin position="371"/>
        <end position="413"/>
    </location>
</feature>
<comment type="similarity">
    <text evidence="4">Belongs to the junctophilin family.</text>
</comment>
<evidence type="ECO:0000256" key="9">
    <source>
        <dbReference type="ARBA" id="ARBA00022989"/>
    </source>
</evidence>
<keyword evidence="7" id="KW-0677">Repeat</keyword>
<evidence type="ECO:0000256" key="7">
    <source>
        <dbReference type="ARBA" id="ARBA00022737"/>
    </source>
</evidence>
<dbReference type="InterPro" id="IPR003409">
    <property type="entry name" value="MORN"/>
</dbReference>
<evidence type="ECO:0000256" key="4">
    <source>
        <dbReference type="ARBA" id="ARBA00008599"/>
    </source>
</evidence>
<evidence type="ECO:0000256" key="12">
    <source>
        <dbReference type="SAM" id="Phobius"/>
    </source>
</evidence>
<feature type="region of interest" description="Disordered" evidence="11">
    <location>
        <begin position="1"/>
        <end position="45"/>
    </location>
</feature>
<dbReference type="Pfam" id="PF02493">
    <property type="entry name" value="MORN"/>
    <property type="match status" value="8"/>
</dbReference>
<evidence type="ECO:0000256" key="2">
    <source>
        <dbReference type="ARBA" id="ARBA00004184"/>
    </source>
</evidence>
<keyword evidence="8" id="KW-0256">Endoplasmic reticulum</keyword>
<feature type="transmembrane region" description="Helical" evidence="12">
    <location>
        <begin position="925"/>
        <end position="944"/>
    </location>
</feature>
<comment type="caution">
    <text evidence="13">The sequence shown here is derived from an EMBL/GenBank/DDBJ whole genome shotgun (WGS) entry which is preliminary data.</text>
</comment>
<feature type="compositionally biased region" description="Low complexity" evidence="11">
    <location>
        <begin position="9"/>
        <end position="25"/>
    </location>
</feature>
<feature type="region of interest" description="Disordered" evidence="11">
    <location>
        <begin position="300"/>
        <end position="331"/>
    </location>
</feature>
<evidence type="ECO:0000256" key="10">
    <source>
        <dbReference type="ARBA" id="ARBA00023136"/>
    </source>
</evidence>
<dbReference type="GO" id="GO:0030314">
    <property type="term" value="C:junctional membrane complex"/>
    <property type="evidence" value="ECO:0007669"/>
    <property type="project" value="InterPro"/>
</dbReference>
<keyword evidence="10 12" id="KW-0472">Membrane</keyword>
<sequence length="945" mass="105093">MFKSEVEGGRTSSPPSTRGTPPATAKKVNAYRIKDEKETPDDDRILSISKGISVMKEVMDRLKEAGMDDDDDTDENSNTKPMLKSATVEIPKSKLQQEPQPITEDTIQPHNNFVSIMTGGGRFDFDDGGTYCGGWEDGKAHGNGVCTGPKGMGEYSGAWQHGFEHLGVYTWPSGNCYGGQWTQGKRHGIGTEAKGKWLYRGEWTQGFKGRYGVRQSTNSGAKYEGTWTTGLQDGYGVETYADGDLIPVGPSMINRDRNANRTVNRQSVYQGQWLRGMRHGYGVRQSVPYGLASHYRPKGIRDSMTSLRSENEDDQQVRERDRKLDETRGGFVLKAKGEEDLHRRSIFGPGGSGSTKHSSLRKNIFSGLKLRKQKSTGDINDSPRRPGGSIRSTVSNMSHTSGDSGHSNLTTNSHHTDSNLSFFSQDDILDMNCTETYMGEWKNDKRSGFGISERTDGLKYEGEWFNNKKHGYGVTSFKDGTREEGKYKNNVLISSGKKTKLILIRSNKLRERVDSSVMAAQRAAQIAMQKADIAVSRMANARVQAERADMSALQARKESDTARLKAKELAPEFHQPGTLVLKNKLKELDGVVDMENLKAVPLENNMPHHRSKSMMLKRANGEGVRNGEGTKTPMSALSSALDCAIAGSSPRTSQRLNPNGNPRIGNHVQRSGDSSPSGSMARSPSTRNRRYSFEGKQLLSELNTSAVLTDHFDQYSRMRDDSGLGREIYNNEDRYTNEQVQHNDRSPDSGVHETDYNRLGSLQRRKTMPSIVKGEPNKSLPPKSADTVHSSENINPEDSDIFIIENGIRKRVRAETNTKPTPTPAAIPKRTMDDIKVERPLLSRYKMEPARKGGLGLSRGVDRGSLPDVSKVGTENIMPRAEAAKLSSARRQEVQRLAEEEQRRKEGELVLRLSDLKDWVEERQLLMLVIGVNVTLATMFFNLLS</sequence>
<dbReference type="SUPFAM" id="SSF82185">
    <property type="entry name" value="Histone H3 K4-specific methyltransferase SET7/9 N-terminal domain"/>
    <property type="match status" value="2"/>
</dbReference>
<evidence type="ECO:0000313" key="13">
    <source>
        <dbReference type="EMBL" id="CAH1780099.1"/>
    </source>
</evidence>
<dbReference type="InterPro" id="IPR017191">
    <property type="entry name" value="Junctophilin"/>
</dbReference>
<keyword evidence="9 12" id="KW-1133">Transmembrane helix</keyword>
<keyword evidence="5" id="KW-1003">Cell membrane</keyword>
<comment type="subcellular location">
    <subcellularLocation>
        <location evidence="3">Cell membrane</location>
    </subcellularLocation>
    <subcellularLocation>
        <location evidence="2">Endomembrane system</location>
        <topology evidence="2">Peripheral membrane protein</topology>
    </subcellularLocation>
    <subcellularLocation>
        <location evidence="1">Endoplasmic reticulum membrane</location>
        <topology evidence="1">Single-pass type IV membrane protein</topology>
    </subcellularLocation>
</comment>
<keyword evidence="14" id="KW-1185">Reference proteome</keyword>
<feature type="compositionally biased region" description="Basic and acidic residues" evidence="11">
    <location>
        <begin position="315"/>
        <end position="328"/>
    </location>
</feature>
<dbReference type="OrthoDB" id="284854at2759"/>
<dbReference type="Gene3D" id="2.20.110.10">
    <property type="entry name" value="Histone H3 K4-specific methyltransferase SET7/9 N-terminal domain"/>
    <property type="match status" value="1"/>
</dbReference>
<feature type="region of interest" description="Disordered" evidence="11">
    <location>
        <begin position="647"/>
        <end position="689"/>
    </location>
</feature>
<feature type="compositionally biased region" description="Basic and acidic residues" evidence="11">
    <location>
        <begin position="32"/>
        <end position="45"/>
    </location>
</feature>
<dbReference type="FunFam" id="2.20.110.10:FF:000001">
    <property type="entry name" value="Junctophilin"/>
    <property type="match status" value="1"/>
</dbReference>
<dbReference type="PANTHER" id="PTHR23085:SF16">
    <property type="entry name" value="GH28348P"/>
    <property type="match status" value="1"/>
</dbReference>
<protein>
    <submittedName>
        <fullName evidence="13">Uncharacterized protein</fullName>
    </submittedName>
</protein>
<organism evidence="13 14">
    <name type="scientific">Owenia fusiformis</name>
    <name type="common">Polychaete worm</name>
    <dbReference type="NCBI Taxonomy" id="6347"/>
    <lineage>
        <taxon>Eukaryota</taxon>
        <taxon>Metazoa</taxon>
        <taxon>Spiralia</taxon>
        <taxon>Lophotrochozoa</taxon>
        <taxon>Annelida</taxon>
        <taxon>Polychaeta</taxon>
        <taxon>Sedentaria</taxon>
        <taxon>Canalipalpata</taxon>
        <taxon>Sabellida</taxon>
        <taxon>Oweniida</taxon>
        <taxon>Oweniidae</taxon>
        <taxon>Owenia</taxon>
    </lineage>
</organism>
<feature type="compositionally biased region" description="Low complexity" evidence="11">
    <location>
        <begin position="671"/>
        <end position="685"/>
    </location>
</feature>
<dbReference type="AlphaFoldDB" id="A0A8J1Y9H3"/>
<dbReference type="GO" id="GO:0005886">
    <property type="term" value="C:plasma membrane"/>
    <property type="evidence" value="ECO:0007669"/>
    <property type="project" value="UniProtKB-SubCell"/>
</dbReference>
<evidence type="ECO:0000256" key="1">
    <source>
        <dbReference type="ARBA" id="ARBA00004163"/>
    </source>
</evidence>
<evidence type="ECO:0000256" key="6">
    <source>
        <dbReference type="ARBA" id="ARBA00022692"/>
    </source>
</evidence>
<evidence type="ECO:0000256" key="5">
    <source>
        <dbReference type="ARBA" id="ARBA00022475"/>
    </source>
</evidence>
<evidence type="ECO:0000313" key="14">
    <source>
        <dbReference type="Proteomes" id="UP000749559"/>
    </source>
</evidence>
<evidence type="ECO:0000256" key="8">
    <source>
        <dbReference type="ARBA" id="ARBA00022824"/>
    </source>
</evidence>
<gene>
    <name evidence="13" type="ORF">OFUS_LOCUS6840</name>
</gene>
<dbReference type="SMART" id="SM00698">
    <property type="entry name" value="MORN"/>
    <property type="match status" value="7"/>
</dbReference>
<feature type="compositionally biased region" description="Polar residues" evidence="11">
    <location>
        <begin position="390"/>
        <end position="413"/>
    </location>
</feature>
<feature type="compositionally biased region" description="Polar residues" evidence="11">
    <location>
        <begin position="649"/>
        <end position="660"/>
    </location>
</feature>
<feature type="region of interest" description="Disordered" evidence="11">
    <location>
        <begin position="65"/>
        <end position="85"/>
    </location>
</feature>
<name>A0A8J1Y9H3_OWEFU</name>
<accession>A0A8J1Y9H3</accession>
<feature type="compositionally biased region" description="Basic and acidic residues" evidence="11">
    <location>
        <begin position="732"/>
        <end position="756"/>
    </location>
</feature>
<proteinExistence type="inferred from homology"/>
<dbReference type="Proteomes" id="UP000749559">
    <property type="component" value="Unassembled WGS sequence"/>
</dbReference>